<dbReference type="AlphaFoldDB" id="A0A914EDU9"/>
<protein>
    <recommendedName>
        <fullName evidence="3">alpha-galactosidase</fullName>
        <ecNumber evidence="3">3.2.1.22</ecNumber>
    </recommendedName>
</protein>
<dbReference type="SUPFAM" id="SSF51011">
    <property type="entry name" value="Glycosyl hydrolase domain"/>
    <property type="match status" value="1"/>
</dbReference>
<feature type="domain" description="Alpha galactosidase C-terminal" evidence="7">
    <location>
        <begin position="117"/>
        <end position="180"/>
    </location>
</feature>
<dbReference type="GO" id="GO:0004557">
    <property type="term" value="F:alpha-galactosidase activity"/>
    <property type="evidence" value="ECO:0007669"/>
    <property type="project" value="UniProtKB-EC"/>
</dbReference>
<accession>A0A914EDU9</accession>
<dbReference type="Pfam" id="PF17801">
    <property type="entry name" value="Melibiase_C"/>
    <property type="match status" value="1"/>
</dbReference>
<dbReference type="PANTHER" id="PTHR11452">
    <property type="entry name" value="ALPHA-GALACTOSIDASE/ALPHA-N-ACETYLGALACTOSAMINIDASE"/>
    <property type="match status" value="1"/>
</dbReference>
<evidence type="ECO:0000313" key="9">
    <source>
        <dbReference type="WBParaSite" id="ACRNAN_scaffold7524.g17533.t1"/>
    </source>
</evidence>
<evidence type="ECO:0000256" key="4">
    <source>
        <dbReference type="ARBA" id="ARBA00022729"/>
    </source>
</evidence>
<dbReference type="SUPFAM" id="SSF51445">
    <property type="entry name" value="(Trans)glycosidases"/>
    <property type="match status" value="1"/>
</dbReference>
<sequence length="185" mass="20212">MRDALAKAAPNVVYSTEWDIQYIPTGDQPYIVAGNNDITNDQARAQMTIWSIWSAPLIMSNDLRAMAPGTKEILLNKYVIAVDQDPLGIMGRMVNQTGNIMTFVKPMTPVYNNNTYSYAVALLNRGNSAQTASFMLSNIGLTNPAGYNVLDLWAGKIVGTFQPSDTYVANVNATGVHFIKATSLQ</sequence>
<dbReference type="InterPro" id="IPR013780">
    <property type="entry name" value="Glyco_hydro_b"/>
</dbReference>
<dbReference type="InterPro" id="IPR017853">
    <property type="entry name" value="GH"/>
</dbReference>
<dbReference type="GO" id="GO:0009311">
    <property type="term" value="P:oligosaccharide metabolic process"/>
    <property type="evidence" value="ECO:0007669"/>
    <property type="project" value="TreeGrafter"/>
</dbReference>
<evidence type="ECO:0000313" key="8">
    <source>
        <dbReference type="Proteomes" id="UP000887540"/>
    </source>
</evidence>
<organism evidence="8 9">
    <name type="scientific">Acrobeloides nanus</name>
    <dbReference type="NCBI Taxonomy" id="290746"/>
    <lineage>
        <taxon>Eukaryota</taxon>
        <taxon>Metazoa</taxon>
        <taxon>Ecdysozoa</taxon>
        <taxon>Nematoda</taxon>
        <taxon>Chromadorea</taxon>
        <taxon>Rhabditida</taxon>
        <taxon>Tylenchina</taxon>
        <taxon>Cephalobomorpha</taxon>
        <taxon>Cephaloboidea</taxon>
        <taxon>Cephalobidae</taxon>
        <taxon>Acrobeloides</taxon>
    </lineage>
</organism>
<keyword evidence="5" id="KW-0378">Hydrolase</keyword>
<dbReference type="PANTHER" id="PTHR11452:SF83">
    <property type="entry name" value="ALPHA-GALACTOSIDASE"/>
    <property type="match status" value="1"/>
</dbReference>
<dbReference type="Pfam" id="PF16499">
    <property type="entry name" value="Melibiase_2"/>
    <property type="match status" value="1"/>
</dbReference>
<dbReference type="InterPro" id="IPR013785">
    <property type="entry name" value="Aldolase_TIM"/>
</dbReference>
<dbReference type="InterPro" id="IPR002241">
    <property type="entry name" value="Glyco_hydro_27"/>
</dbReference>
<evidence type="ECO:0000256" key="5">
    <source>
        <dbReference type="ARBA" id="ARBA00022801"/>
    </source>
</evidence>
<evidence type="ECO:0000256" key="6">
    <source>
        <dbReference type="ARBA" id="ARBA00023295"/>
    </source>
</evidence>
<reference evidence="9" key="1">
    <citation type="submission" date="2022-11" db="UniProtKB">
        <authorList>
            <consortium name="WormBaseParasite"/>
        </authorList>
    </citation>
    <scope>IDENTIFICATION</scope>
</reference>
<proteinExistence type="inferred from homology"/>
<evidence type="ECO:0000256" key="3">
    <source>
        <dbReference type="ARBA" id="ARBA00012755"/>
    </source>
</evidence>
<dbReference type="Proteomes" id="UP000887540">
    <property type="component" value="Unplaced"/>
</dbReference>
<keyword evidence="8" id="KW-1185">Reference proteome</keyword>
<dbReference type="GO" id="GO:0016139">
    <property type="term" value="P:glycoside catabolic process"/>
    <property type="evidence" value="ECO:0007669"/>
    <property type="project" value="TreeGrafter"/>
</dbReference>
<dbReference type="GO" id="GO:0005737">
    <property type="term" value="C:cytoplasm"/>
    <property type="evidence" value="ECO:0007669"/>
    <property type="project" value="TreeGrafter"/>
</dbReference>
<dbReference type="Gene3D" id="2.60.40.1180">
    <property type="entry name" value="Golgi alpha-mannosidase II"/>
    <property type="match status" value="1"/>
</dbReference>
<dbReference type="EC" id="3.2.1.22" evidence="3"/>
<keyword evidence="4" id="KW-0732">Signal</keyword>
<keyword evidence="6" id="KW-0326">Glycosidase</keyword>
<name>A0A914EDU9_9BILA</name>
<evidence type="ECO:0000256" key="1">
    <source>
        <dbReference type="ARBA" id="ARBA00001255"/>
    </source>
</evidence>
<dbReference type="InterPro" id="IPR041233">
    <property type="entry name" value="Melibiase_C"/>
</dbReference>
<evidence type="ECO:0000259" key="7">
    <source>
        <dbReference type="Pfam" id="PF17801"/>
    </source>
</evidence>
<comment type="similarity">
    <text evidence="2">Belongs to the glycosyl hydrolase 27 family.</text>
</comment>
<dbReference type="WBParaSite" id="ACRNAN_scaffold7524.g17533.t1">
    <property type="protein sequence ID" value="ACRNAN_scaffold7524.g17533.t1"/>
    <property type="gene ID" value="ACRNAN_scaffold7524.g17533"/>
</dbReference>
<evidence type="ECO:0000256" key="2">
    <source>
        <dbReference type="ARBA" id="ARBA00009743"/>
    </source>
</evidence>
<dbReference type="Gene3D" id="3.20.20.70">
    <property type="entry name" value="Aldolase class I"/>
    <property type="match status" value="1"/>
</dbReference>
<comment type="catalytic activity">
    <reaction evidence="1">
        <text>Hydrolysis of terminal, non-reducing alpha-D-galactose residues in alpha-D-galactosides, including galactose oligosaccharides, galactomannans and galactolipids.</text>
        <dbReference type="EC" id="3.2.1.22"/>
    </reaction>
</comment>